<dbReference type="OrthoDB" id="10004495at2759"/>
<dbReference type="InterPro" id="IPR019787">
    <property type="entry name" value="Znf_PHD-finger"/>
</dbReference>
<evidence type="ECO:0000313" key="8">
    <source>
        <dbReference type="Proteomes" id="UP000008792"/>
    </source>
</evidence>
<dbReference type="STRING" id="7244.B4M343"/>
<dbReference type="PhylomeDB" id="B4M343"/>
<accession>B4M343</accession>
<feature type="region of interest" description="Disordered" evidence="5">
    <location>
        <begin position="337"/>
        <end position="424"/>
    </location>
</feature>
<dbReference type="SMART" id="SM00249">
    <property type="entry name" value="PHD"/>
    <property type="match status" value="2"/>
</dbReference>
<dbReference type="InterPro" id="IPR013761">
    <property type="entry name" value="SAM/pointed_sf"/>
</dbReference>
<feature type="compositionally biased region" description="Polar residues" evidence="5">
    <location>
        <begin position="337"/>
        <end position="370"/>
    </location>
</feature>
<dbReference type="GO" id="GO:0042393">
    <property type="term" value="F:histone binding"/>
    <property type="evidence" value="ECO:0007669"/>
    <property type="project" value="TreeGrafter"/>
</dbReference>
<dbReference type="KEGG" id="dvi:6632027"/>
<keyword evidence="3" id="KW-0862">Zinc</keyword>
<dbReference type="InterPro" id="IPR001965">
    <property type="entry name" value="Znf_PHD"/>
</dbReference>
<evidence type="ECO:0000256" key="2">
    <source>
        <dbReference type="ARBA" id="ARBA00022771"/>
    </source>
</evidence>
<dbReference type="AlphaFoldDB" id="B4M343"/>
<dbReference type="SMART" id="SM00454">
    <property type="entry name" value="SAM"/>
    <property type="match status" value="1"/>
</dbReference>
<dbReference type="Proteomes" id="UP000008792">
    <property type="component" value="Unassembled WGS sequence"/>
</dbReference>
<dbReference type="eggNOG" id="ENOG502S723">
    <property type="taxonomic scope" value="Eukaryota"/>
</dbReference>
<dbReference type="GO" id="GO:0035102">
    <property type="term" value="C:PRC1 complex"/>
    <property type="evidence" value="ECO:0007669"/>
    <property type="project" value="TreeGrafter"/>
</dbReference>
<dbReference type="InParanoid" id="B4M343"/>
<dbReference type="GO" id="GO:0003682">
    <property type="term" value="F:chromatin binding"/>
    <property type="evidence" value="ECO:0007669"/>
    <property type="project" value="TreeGrafter"/>
</dbReference>
<evidence type="ECO:0000256" key="3">
    <source>
        <dbReference type="ARBA" id="ARBA00022833"/>
    </source>
</evidence>
<sequence>MKRGKDEDKDDVGVGNAAVGNNSNSNNNNNSKINNNASPNISSGSNSNDANSGSGNTPGTVRTTGRVKKPKQVYDPSDNYISRGSRNSLPASAPAPAPAPLTAQSPSPAQNISAIQQQQRQLSPQPQAQTLATQPNPPSQQAALVSAGDVAPQTVAKEEASETVSVPSAEQQRNFDTCMKCGKSEAKRGSGYKSNFLTCKSCSLKWHFTCLPITFEILTNARKKYKCEKCRRCRNCMTTKCADTVQELLMCCVCANVYHLDCHWPRVMRDKLDDVKWKCYSCDPRYNSLDTDDDVAKIEPQSPPRKSKAGRKKRATSDPAVVVAKKIAANQVMTKNGLTDRCSSPSKIQTVVNASPSATTTLSMQENETSTETKEATQPPQSPPTASGPVPVLPSSVEDKENGESTNTSQTAVPDSGEPSSTVQTWNVDEVVSYVEKYYPREADVFKTQEIDGAALMVLTRQDIIDRFGLKLGPALRIYELVLALQNSVDDVTLAWCD</sequence>
<dbReference type="OMA" id="CRYCQVC"/>
<dbReference type="PANTHER" id="PTHR12247:SF138">
    <property type="entry name" value="POLYHOMEOTIC DISTAL, ISOFORM A-RELATED"/>
    <property type="match status" value="1"/>
</dbReference>
<protein>
    <recommendedName>
        <fullName evidence="6">PHD-type domain-containing protein</fullName>
    </recommendedName>
</protein>
<dbReference type="PANTHER" id="PTHR12247">
    <property type="entry name" value="POLYCOMB GROUP PROTEIN"/>
    <property type="match status" value="1"/>
</dbReference>
<dbReference type="GO" id="GO:0045892">
    <property type="term" value="P:negative regulation of DNA-templated transcription"/>
    <property type="evidence" value="ECO:0007669"/>
    <property type="project" value="TreeGrafter"/>
</dbReference>
<reference evidence="7 8" key="1">
    <citation type="journal article" date="2007" name="Nature">
        <title>Evolution of genes and genomes on the Drosophila phylogeny.</title>
        <authorList>
            <consortium name="Drosophila 12 Genomes Consortium"/>
            <person name="Clark A.G."/>
            <person name="Eisen M.B."/>
            <person name="Smith D.R."/>
            <person name="Bergman C.M."/>
            <person name="Oliver B."/>
            <person name="Markow T.A."/>
            <person name="Kaufman T.C."/>
            <person name="Kellis M."/>
            <person name="Gelbart W."/>
            <person name="Iyer V.N."/>
            <person name="Pollard D.A."/>
            <person name="Sackton T.B."/>
            <person name="Larracuente A.M."/>
            <person name="Singh N.D."/>
            <person name="Abad J.P."/>
            <person name="Abt D.N."/>
            <person name="Adryan B."/>
            <person name="Aguade M."/>
            <person name="Akashi H."/>
            <person name="Anderson W.W."/>
            <person name="Aquadro C.F."/>
            <person name="Ardell D.H."/>
            <person name="Arguello R."/>
            <person name="Artieri C.G."/>
            <person name="Barbash D.A."/>
            <person name="Barker D."/>
            <person name="Barsanti P."/>
            <person name="Batterham P."/>
            <person name="Batzoglou S."/>
            <person name="Begun D."/>
            <person name="Bhutkar A."/>
            <person name="Blanco E."/>
            <person name="Bosak S.A."/>
            <person name="Bradley R.K."/>
            <person name="Brand A.D."/>
            <person name="Brent M.R."/>
            <person name="Brooks A.N."/>
            <person name="Brown R.H."/>
            <person name="Butlin R.K."/>
            <person name="Caggese C."/>
            <person name="Calvi B.R."/>
            <person name="Bernardo de Carvalho A."/>
            <person name="Caspi A."/>
            <person name="Castrezana S."/>
            <person name="Celniker S.E."/>
            <person name="Chang J.L."/>
            <person name="Chapple C."/>
            <person name="Chatterji S."/>
            <person name="Chinwalla A."/>
            <person name="Civetta A."/>
            <person name="Clifton S.W."/>
            <person name="Comeron J.M."/>
            <person name="Costello J.C."/>
            <person name="Coyne J.A."/>
            <person name="Daub J."/>
            <person name="David R.G."/>
            <person name="Delcher A.L."/>
            <person name="Delehaunty K."/>
            <person name="Do C.B."/>
            <person name="Ebling H."/>
            <person name="Edwards K."/>
            <person name="Eickbush T."/>
            <person name="Evans J.D."/>
            <person name="Filipski A."/>
            <person name="Findeiss S."/>
            <person name="Freyhult E."/>
            <person name="Fulton L."/>
            <person name="Fulton R."/>
            <person name="Garcia A.C."/>
            <person name="Gardiner A."/>
            <person name="Garfield D.A."/>
            <person name="Garvin B.E."/>
            <person name="Gibson G."/>
            <person name="Gilbert D."/>
            <person name="Gnerre S."/>
            <person name="Godfrey J."/>
            <person name="Good R."/>
            <person name="Gotea V."/>
            <person name="Gravely B."/>
            <person name="Greenberg A.J."/>
            <person name="Griffiths-Jones S."/>
            <person name="Gross S."/>
            <person name="Guigo R."/>
            <person name="Gustafson E.A."/>
            <person name="Haerty W."/>
            <person name="Hahn M.W."/>
            <person name="Halligan D.L."/>
            <person name="Halpern A.L."/>
            <person name="Halter G.M."/>
            <person name="Han M.V."/>
            <person name="Heger A."/>
            <person name="Hillier L."/>
            <person name="Hinrichs A.S."/>
            <person name="Holmes I."/>
            <person name="Hoskins R.A."/>
            <person name="Hubisz M.J."/>
            <person name="Hultmark D."/>
            <person name="Huntley M.A."/>
            <person name="Jaffe D.B."/>
            <person name="Jagadeeshan S."/>
            <person name="Jeck W.R."/>
            <person name="Johnson J."/>
            <person name="Jones C.D."/>
            <person name="Jordan W.C."/>
            <person name="Karpen G.H."/>
            <person name="Kataoka E."/>
            <person name="Keightley P.D."/>
            <person name="Kheradpour P."/>
            <person name="Kirkness E.F."/>
            <person name="Koerich L.B."/>
            <person name="Kristiansen K."/>
            <person name="Kudrna D."/>
            <person name="Kulathinal R.J."/>
            <person name="Kumar S."/>
            <person name="Kwok R."/>
            <person name="Lander E."/>
            <person name="Langley C.H."/>
            <person name="Lapoint R."/>
            <person name="Lazzaro B.P."/>
            <person name="Lee S.J."/>
            <person name="Levesque L."/>
            <person name="Li R."/>
            <person name="Lin C.F."/>
            <person name="Lin M.F."/>
            <person name="Lindblad-Toh K."/>
            <person name="Llopart A."/>
            <person name="Long M."/>
            <person name="Low L."/>
            <person name="Lozovsky E."/>
            <person name="Lu J."/>
            <person name="Luo M."/>
            <person name="Machado C.A."/>
            <person name="Makalowski W."/>
            <person name="Marzo M."/>
            <person name="Matsuda M."/>
            <person name="Matzkin L."/>
            <person name="McAllister B."/>
            <person name="McBride C.S."/>
            <person name="McKernan B."/>
            <person name="McKernan K."/>
            <person name="Mendez-Lago M."/>
            <person name="Minx P."/>
            <person name="Mollenhauer M.U."/>
            <person name="Montooth K."/>
            <person name="Mount S.M."/>
            <person name="Mu X."/>
            <person name="Myers E."/>
            <person name="Negre B."/>
            <person name="Newfeld S."/>
            <person name="Nielsen R."/>
            <person name="Noor M.A."/>
            <person name="O'Grady P."/>
            <person name="Pachter L."/>
            <person name="Papaceit M."/>
            <person name="Parisi M.J."/>
            <person name="Parisi M."/>
            <person name="Parts L."/>
            <person name="Pedersen J.S."/>
            <person name="Pesole G."/>
            <person name="Phillippy A.M."/>
            <person name="Ponting C.P."/>
            <person name="Pop M."/>
            <person name="Porcelli D."/>
            <person name="Powell J.R."/>
            <person name="Prohaska S."/>
            <person name="Pruitt K."/>
            <person name="Puig M."/>
            <person name="Quesneville H."/>
            <person name="Ram K.R."/>
            <person name="Rand D."/>
            <person name="Rasmussen M.D."/>
            <person name="Reed L.K."/>
            <person name="Reenan R."/>
            <person name="Reily A."/>
            <person name="Remington K.A."/>
            <person name="Rieger T.T."/>
            <person name="Ritchie M.G."/>
            <person name="Robin C."/>
            <person name="Rogers Y.H."/>
            <person name="Rohde C."/>
            <person name="Rozas J."/>
            <person name="Rubenfield M.J."/>
            <person name="Ruiz A."/>
            <person name="Russo S."/>
            <person name="Salzberg S.L."/>
            <person name="Sanchez-Gracia A."/>
            <person name="Saranga D.J."/>
            <person name="Sato H."/>
            <person name="Schaeffer S.W."/>
            <person name="Schatz M.C."/>
            <person name="Schlenke T."/>
            <person name="Schwartz R."/>
            <person name="Segarra C."/>
            <person name="Singh R.S."/>
            <person name="Sirot L."/>
            <person name="Sirota M."/>
            <person name="Sisneros N.B."/>
            <person name="Smith C.D."/>
            <person name="Smith T.F."/>
            <person name="Spieth J."/>
            <person name="Stage D.E."/>
            <person name="Stark A."/>
            <person name="Stephan W."/>
            <person name="Strausberg R.L."/>
            <person name="Strempel S."/>
            <person name="Sturgill D."/>
            <person name="Sutton G."/>
            <person name="Sutton G.G."/>
            <person name="Tao W."/>
            <person name="Teichmann S."/>
            <person name="Tobari Y.N."/>
            <person name="Tomimura Y."/>
            <person name="Tsolas J.M."/>
            <person name="Valente V.L."/>
            <person name="Venter E."/>
            <person name="Venter J.C."/>
            <person name="Vicario S."/>
            <person name="Vieira F.G."/>
            <person name="Vilella A.J."/>
            <person name="Villasante A."/>
            <person name="Walenz B."/>
            <person name="Wang J."/>
            <person name="Wasserman M."/>
            <person name="Watts T."/>
            <person name="Wilson D."/>
            <person name="Wilson R.K."/>
            <person name="Wing R.A."/>
            <person name="Wolfner M.F."/>
            <person name="Wong A."/>
            <person name="Wong G.K."/>
            <person name="Wu C.I."/>
            <person name="Wu G."/>
            <person name="Yamamoto D."/>
            <person name="Yang H.P."/>
            <person name="Yang S.P."/>
            <person name="Yorke J.A."/>
            <person name="Yoshida K."/>
            <person name="Zdobnov E."/>
            <person name="Zhang P."/>
            <person name="Zhang Y."/>
            <person name="Zimin A.V."/>
            <person name="Baldwin J."/>
            <person name="Abdouelleil A."/>
            <person name="Abdulkadir J."/>
            <person name="Abebe A."/>
            <person name="Abera B."/>
            <person name="Abreu J."/>
            <person name="Acer S.C."/>
            <person name="Aftuck L."/>
            <person name="Alexander A."/>
            <person name="An P."/>
            <person name="Anderson E."/>
            <person name="Anderson S."/>
            <person name="Arachi H."/>
            <person name="Azer M."/>
            <person name="Bachantsang P."/>
            <person name="Barry A."/>
            <person name="Bayul T."/>
            <person name="Berlin A."/>
            <person name="Bessette D."/>
            <person name="Bloom T."/>
            <person name="Blye J."/>
            <person name="Boguslavskiy L."/>
            <person name="Bonnet C."/>
            <person name="Boukhgalter B."/>
            <person name="Bourzgui I."/>
            <person name="Brown A."/>
            <person name="Cahill P."/>
            <person name="Channer S."/>
            <person name="Cheshatsang Y."/>
            <person name="Chuda L."/>
            <person name="Citroen M."/>
            <person name="Collymore A."/>
            <person name="Cooke P."/>
            <person name="Costello M."/>
            <person name="D'Aco K."/>
            <person name="Daza R."/>
            <person name="De Haan G."/>
            <person name="DeGray S."/>
            <person name="DeMaso C."/>
            <person name="Dhargay N."/>
            <person name="Dooley K."/>
            <person name="Dooley E."/>
            <person name="Doricent M."/>
            <person name="Dorje P."/>
            <person name="Dorjee K."/>
            <person name="Dupes A."/>
            <person name="Elong R."/>
            <person name="Falk J."/>
            <person name="Farina A."/>
            <person name="Faro S."/>
            <person name="Ferguson D."/>
            <person name="Fisher S."/>
            <person name="Foley C.D."/>
            <person name="Franke A."/>
            <person name="Friedrich D."/>
            <person name="Gadbois L."/>
            <person name="Gearin G."/>
            <person name="Gearin C.R."/>
            <person name="Giannoukos G."/>
            <person name="Goode T."/>
            <person name="Graham J."/>
            <person name="Grandbois E."/>
            <person name="Grewal S."/>
            <person name="Gyaltsen K."/>
            <person name="Hafez N."/>
            <person name="Hagos B."/>
            <person name="Hall J."/>
            <person name="Henson C."/>
            <person name="Hollinger A."/>
            <person name="Honan T."/>
            <person name="Huard M.D."/>
            <person name="Hughes L."/>
            <person name="Hurhula B."/>
            <person name="Husby M.E."/>
            <person name="Kamat A."/>
            <person name="Kanga B."/>
            <person name="Kashin S."/>
            <person name="Khazanovich D."/>
            <person name="Kisner P."/>
            <person name="Lance K."/>
            <person name="Lara M."/>
            <person name="Lee W."/>
            <person name="Lennon N."/>
            <person name="Letendre F."/>
            <person name="LeVine R."/>
            <person name="Lipovsky A."/>
            <person name="Liu X."/>
            <person name="Liu J."/>
            <person name="Liu S."/>
            <person name="Lokyitsang T."/>
            <person name="Lokyitsang Y."/>
            <person name="Lubonja R."/>
            <person name="Lui A."/>
            <person name="MacDonald P."/>
            <person name="Magnisalis V."/>
            <person name="Maru K."/>
            <person name="Matthews C."/>
            <person name="McCusker W."/>
            <person name="McDonough S."/>
            <person name="Mehta T."/>
            <person name="Meldrim J."/>
            <person name="Meneus L."/>
            <person name="Mihai O."/>
            <person name="Mihalev A."/>
            <person name="Mihova T."/>
            <person name="Mittelman R."/>
            <person name="Mlenga V."/>
            <person name="Montmayeur A."/>
            <person name="Mulrain L."/>
            <person name="Navidi A."/>
            <person name="Naylor J."/>
            <person name="Negash T."/>
            <person name="Nguyen T."/>
            <person name="Nguyen N."/>
            <person name="Nicol R."/>
            <person name="Norbu C."/>
            <person name="Norbu N."/>
            <person name="Novod N."/>
            <person name="O'Neill B."/>
            <person name="Osman S."/>
            <person name="Markiewicz E."/>
            <person name="Oyono O.L."/>
            <person name="Patti C."/>
            <person name="Phunkhang P."/>
            <person name="Pierre F."/>
            <person name="Priest M."/>
            <person name="Raghuraman S."/>
            <person name="Rege F."/>
            <person name="Reyes R."/>
            <person name="Rise C."/>
            <person name="Rogov P."/>
            <person name="Ross K."/>
            <person name="Ryan E."/>
            <person name="Settipalli S."/>
            <person name="Shea T."/>
            <person name="Sherpa N."/>
            <person name="Shi L."/>
            <person name="Shih D."/>
            <person name="Sparrow T."/>
            <person name="Spaulding J."/>
            <person name="Stalker J."/>
            <person name="Stange-Thomann N."/>
            <person name="Stavropoulos S."/>
            <person name="Stone C."/>
            <person name="Strader C."/>
            <person name="Tesfaye S."/>
            <person name="Thomson T."/>
            <person name="Thoulutsang Y."/>
            <person name="Thoulutsang D."/>
            <person name="Topham K."/>
            <person name="Topping I."/>
            <person name="Tsamla T."/>
            <person name="Vassiliev H."/>
            <person name="Vo A."/>
            <person name="Wangchuk T."/>
            <person name="Wangdi T."/>
            <person name="Weiand M."/>
            <person name="Wilkinson J."/>
            <person name="Wilson A."/>
            <person name="Yadav S."/>
            <person name="Young G."/>
            <person name="Yu Q."/>
            <person name="Zembek L."/>
            <person name="Zhong D."/>
            <person name="Zimmer A."/>
            <person name="Zwirko Z."/>
            <person name="Jaffe D.B."/>
            <person name="Alvarez P."/>
            <person name="Brockman W."/>
            <person name="Butler J."/>
            <person name="Chin C."/>
            <person name="Gnerre S."/>
            <person name="Grabherr M."/>
            <person name="Kleber M."/>
            <person name="Mauceli E."/>
            <person name="MacCallum I."/>
        </authorList>
    </citation>
    <scope>NUCLEOTIDE SEQUENCE [LARGE SCALE GENOMIC DNA]</scope>
    <source>
        <strain evidence="8">Tucson 15010-1051.87</strain>
    </source>
</reference>
<dbReference type="Gene3D" id="3.30.40.10">
    <property type="entry name" value="Zinc/RING finger domain, C3HC4 (zinc finger)"/>
    <property type="match status" value="1"/>
</dbReference>
<evidence type="ECO:0000256" key="5">
    <source>
        <dbReference type="SAM" id="MobiDB-lite"/>
    </source>
</evidence>
<keyword evidence="1" id="KW-0479">Metal-binding</keyword>
<dbReference type="InterPro" id="IPR011011">
    <property type="entry name" value="Znf_FYVE_PHD"/>
</dbReference>
<feature type="domain" description="PHD-type" evidence="6">
    <location>
        <begin position="175"/>
        <end position="233"/>
    </location>
</feature>
<dbReference type="GO" id="GO:0008270">
    <property type="term" value="F:zinc ion binding"/>
    <property type="evidence" value="ECO:0007669"/>
    <property type="project" value="UniProtKB-KW"/>
</dbReference>
<evidence type="ECO:0000259" key="6">
    <source>
        <dbReference type="PROSITE" id="PS50016"/>
    </source>
</evidence>
<feature type="region of interest" description="Disordered" evidence="5">
    <location>
        <begin position="293"/>
        <end position="319"/>
    </location>
</feature>
<evidence type="ECO:0000256" key="4">
    <source>
        <dbReference type="PROSITE-ProRule" id="PRU00146"/>
    </source>
</evidence>
<gene>
    <name evidence="7" type="primary">Dvir\GJ19027</name>
    <name evidence="7" type="ORF">Dvir_GJ19027</name>
</gene>
<evidence type="ECO:0000313" key="7">
    <source>
        <dbReference type="EMBL" id="EDW65218.1"/>
    </source>
</evidence>
<dbReference type="EMBL" id="CH940651">
    <property type="protein sequence ID" value="EDW65218.1"/>
    <property type="molecule type" value="Genomic_DNA"/>
</dbReference>
<dbReference type="SUPFAM" id="SSF57903">
    <property type="entry name" value="FYVE/PHD zinc finger"/>
    <property type="match status" value="1"/>
</dbReference>
<dbReference type="PROSITE" id="PS50016">
    <property type="entry name" value="ZF_PHD_2"/>
    <property type="match status" value="1"/>
</dbReference>
<proteinExistence type="predicted"/>
<dbReference type="InterPro" id="IPR050548">
    <property type="entry name" value="PcG_chromatin_remod_factors"/>
</dbReference>
<organism evidence="7 8">
    <name type="scientific">Drosophila virilis</name>
    <name type="common">Fruit fly</name>
    <dbReference type="NCBI Taxonomy" id="7244"/>
    <lineage>
        <taxon>Eukaryota</taxon>
        <taxon>Metazoa</taxon>
        <taxon>Ecdysozoa</taxon>
        <taxon>Arthropoda</taxon>
        <taxon>Hexapoda</taxon>
        <taxon>Insecta</taxon>
        <taxon>Pterygota</taxon>
        <taxon>Neoptera</taxon>
        <taxon>Endopterygota</taxon>
        <taxon>Diptera</taxon>
        <taxon>Brachycera</taxon>
        <taxon>Muscomorpha</taxon>
        <taxon>Ephydroidea</taxon>
        <taxon>Drosophilidae</taxon>
        <taxon>Drosophila</taxon>
    </lineage>
</organism>
<keyword evidence="8" id="KW-1185">Reference proteome</keyword>
<dbReference type="SUPFAM" id="SSF47769">
    <property type="entry name" value="SAM/Pointed domain"/>
    <property type="match status" value="1"/>
</dbReference>
<dbReference type="InterPro" id="IPR001660">
    <property type="entry name" value="SAM"/>
</dbReference>
<feature type="compositionally biased region" description="Low complexity" evidence="5">
    <location>
        <begin position="13"/>
        <end position="55"/>
    </location>
</feature>
<dbReference type="Gene3D" id="1.10.150.50">
    <property type="entry name" value="Transcription Factor, Ets-1"/>
    <property type="match status" value="1"/>
</dbReference>
<name>B4M343_DROVI</name>
<feature type="compositionally biased region" description="Polar residues" evidence="5">
    <location>
        <begin position="404"/>
        <end position="424"/>
    </location>
</feature>
<feature type="region of interest" description="Disordered" evidence="5">
    <location>
        <begin position="1"/>
        <end position="168"/>
    </location>
</feature>
<feature type="compositionally biased region" description="Basic residues" evidence="5">
    <location>
        <begin position="305"/>
        <end position="314"/>
    </location>
</feature>
<dbReference type="InterPro" id="IPR013083">
    <property type="entry name" value="Znf_RING/FYVE/PHD"/>
</dbReference>
<keyword evidence="2 4" id="KW-0863">Zinc-finger</keyword>
<feature type="compositionally biased region" description="Low complexity" evidence="5">
    <location>
        <begin position="100"/>
        <end position="134"/>
    </location>
</feature>
<dbReference type="HOGENOM" id="CLU_534506_0_0_1"/>
<dbReference type="FunCoup" id="B4M343">
    <property type="interactions" value="179"/>
</dbReference>
<evidence type="ECO:0000256" key="1">
    <source>
        <dbReference type="ARBA" id="ARBA00022723"/>
    </source>
</evidence>